<dbReference type="Proteomes" id="UP000297295">
    <property type="component" value="Unassembled WGS sequence"/>
</dbReference>
<dbReference type="OrthoDB" id="120826at2157"/>
<protein>
    <recommendedName>
        <fullName evidence="3">Prenyltransferase and squalene oxidase repeat-containing protein</fullName>
    </recommendedName>
</protein>
<dbReference type="InterPro" id="IPR008930">
    <property type="entry name" value="Terpenoid_cyclase/PrenylTrfase"/>
</dbReference>
<gene>
    <name evidence="1" type="ORF">CUN85_01910</name>
</gene>
<reference evidence="1 2" key="1">
    <citation type="submission" date="2017-11" db="EMBL/GenBank/DDBJ databases">
        <title>Isolation and Characterization of Methanogenic Archaea from Saline Meromictic Lake at Siberia.</title>
        <authorList>
            <person name="Shen Y."/>
            <person name="Huang H.-H."/>
            <person name="Lai M.-C."/>
            <person name="Chen S.-C."/>
        </authorList>
    </citation>
    <scope>NUCLEOTIDE SEQUENCE [LARGE SCALE GENOMIC DNA]</scope>
    <source>
        <strain evidence="1 2">SY-01</strain>
    </source>
</reference>
<accession>A0A4E0PXS3</accession>
<evidence type="ECO:0000313" key="1">
    <source>
        <dbReference type="EMBL" id="TGC10934.1"/>
    </source>
</evidence>
<dbReference type="SUPFAM" id="SSF48239">
    <property type="entry name" value="Terpenoid cyclases/Protein prenyltransferases"/>
    <property type="match status" value="1"/>
</dbReference>
<evidence type="ECO:0008006" key="3">
    <source>
        <dbReference type="Google" id="ProtNLM"/>
    </source>
</evidence>
<dbReference type="AlphaFoldDB" id="A0A4E0PXS3"/>
<dbReference type="RefSeq" id="WP_135388463.1">
    <property type="nucleotide sequence ID" value="NZ_PGGK01000002.1"/>
</dbReference>
<keyword evidence="2" id="KW-1185">Reference proteome</keyword>
<sequence length="235" mass="26374">MRFQSERTFNWLFCRDIDTVKELSRVIQAAHLWHVRTDLVSELIALKEEGHWENSLRDTARAASALAADAIISPDVSNWMLSKQKDMAWNSDVYDTAYVLTALADMGIHNRKGCLWLIENYGPAWEHPGTTALMINALIKQGKLSKKDSSGFNRFINERAEWILSKRVEEGAWKNLATSNIVIQALILAGYGNKCGKALQWLLDSMNANGSWGKGKGDINTTALTLITLASFEKM</sequence>
<organism evidence="1 2">
    <name type="scientific">Methanolobus halotolerans</name>
    <dbReference type="NCBI Taxonomy" id="2052935"/>
    <lineage>
        <taxon>Archaea</taxon>
        <taxon>Methanobacteriati</taxon>
        <taxon>Methanobacteriota</taxon>
        <taxon>Stenosarchaea group</taxon>
        <taxon>Methanomicrobia</taxon>
        <taxon>Methanosarcinales</taxon>
        <taxon>Methanosarcinaceae</taxon>
        <taxon>Methanolobus</taxon>
    </lineage>
</organism>
<evidence type="ECO:0000313" key="2">
    <source>
        <dbReference type="Proteomes" id="UP000297295"/>
    </source>
</evidence>
<dbReference type="Gene3D" id="1.50.10.20">
    <property type="match status" value="1"/>
</dbReference>
<dbReference type="EMBL" id="PGGK01000002">
    <property type="protein sequence ID" value="TGC10934.1"/>
    <property type="molecule type" value="Genomic_DNA"/>
</dbReference>
<comment type="caution">
    <text evidence="1">The sequence shown here is derived from an EMBL/GenBank/DDBJ whole genome shotgun (WGS) entry which is preliminary data.</text>
</comment>
<proteinExistence type="predicted"/>
<name>A0A4E0PXS3_9EURY</name>